<dbReference type="AlphaFoldDB" id="A0A2I0L8R9"/>
<dbReference type="EMBL" id="PGOL01000105">
    <property type="protein sequence ID" value="PKI77095.1"/>
    <property type="molecule type" value="Genomic_DNA"/>
</dbReference>
<organism evidence="1 2">
    <name type="scientific">Punica granatum</name>
    <name type="common">Pomegranate</name>
    <dbReference type="NCBI Taxonomy" id="22663"/>
    <lineage>
        <taxon>Eukaryota</taxon>
        <taxon>Viridiplantae</taxon>
        <taxon>Streptophyta</taxon>
        <taxon>Embryophyta</taxon>
        <taxon>Tracheophyta</taxon>
        <taxon>Spermatophyta</taxon>
        <taxon>Magnoliopsida</taxon>
        <taxon>eudicotyledons</taxon>
        <taxon>Gunneridae</taxon>
        <taxon>Pentapetalae</taxon>
        <taxon>rosids</taxon>
        <taxon>malvids</taxon>
        <taxon>Myrtales</taxon>
        <taxon>Lythraceae</taxon>
        <taxon>Punica</taxon>
    </lineage>
</organism>
<comment type="caution">
    <text evidence="1">The sequence shown here is derived from an EMBL/GenBank/DDBJ whole genome shotgun (WGS) entry which is preliminary data.</text>
</comment>
<reference evidence="1 2" key="1">
    <citation type="submission" date="2017-11" db="EMBL/GenBank/DDBJ databases">
        <title>De-novo sequencing of pomegranate (Punica granatum L.) genome.</title>
        <authorList>
            <person name="Akparov Z."/>
            <person name="Amiraslanov A."/>
            <person name="Hajiyeva S."/>
            <person name="Abbasov M."/>
            <person name="Kaur K."/>
            <person name="Hamwieh A."/>
            <person name="Solovyev V."/>
            <person name="Salamov A."/>
            <person name="Braich B."/>
            <person name="Kosarev P."/>
            <person name="Mahmoud A."/>
            <person name="Hajiyev E."/>
            <person name="Babayeva S."/>
            <person name="Izzatullayeva V."/>
            <person name="Mammadov A."/>
            <person name="Mammadov A."/>
            <person name="Sharifova S."/>
            <person name="Ojaghi J."/>
            <person name="Eynullazada K."/>
            <person name="Bayramov B."/>
            <person name="Abdulazimova A."/>
            <person name="Shahmuradov I."/>
        </authorList>
    </citation>
    <scope>NUCLEOTIDE SEQUENCE [LARGE SCALE GENOMIC DNA]</scope>
    <source>
        <strain evidence="2">cv. AG2017</strain>
        <tissue evidence="1">Leaf</tissue>
    </source>
</reference>
<dbReference type="Proteomes" id="UP000233551">
    <property type="component" value="Unassembled WGS sequence"/>
</dbReference>
<evidence type="ECO:0000313" key="2">
    <source>
        <dbReference type="Proteomes" id="UP000233551"/>
    </source>
</evidence>
<gene>
    <name evidence="1" type="ORF">CRG98_002598</name>
</gene>
<proteinExistence type="predicted"/>
<protein>
    <submittedName>
        <fullName evidence="1">Uncharacterized protein</fullName>
    </submittedName>
</protein>
<keyword evidence="2" id="KW-1185">Reference proteome</keyword>
<name>A0A2I0L8R9_PUNGR</name>
<accession>A0A2I0L8R9</accession>
<evidence type="ECO:0000313" key="1">
    <source>
        <dbReference type="EMBL" id="PKI77095.1"/>
    </source>
</evidence>
<sequence length="107" mass="11561">MTPKDGRRGRIKGSIGPELNQTGTTRGIFLLPSATLLKSSSNQLFTIYKLGGTVGASQKGLITLAEQRDRRKAACDATMSSSNPSTVDWLKPRNDGKVSSFCRVWSS</sequence>